<organism evidence="1 2">
    <name type="scientific">Danaus plexippus plexippus</name>
    <dbReference type="NCBI Taxonomy" id="278856"/>
    <lineage>
        <taxon>Eukaryota</taxon>
        <taxon>Metazoa</taxon>
        <taxon>Ecdysozoa</taxon>
        <taxon>Arthropoda</taxon>
        <taxon>Hexapoda</taxon>
        <taxon>Insecta</taxon>
        <taxon>Pterygota</taxon>
        <taxon>Neoptera</taxon>
        <taxon>Endopterygota</taxon>
        <taxon>Lepidoptera</taxon>
        <taxon>Glossata</taxon>
        <taxon>Ditrysia</taxon>
        <taxon>Papilionoidea</taxon>
        <taxon>Nymphalidae</taxon>
        <taxon>Danainae</taxon>
        <taxon>Danaini</taxon>
        <taxon>Danaina</taxon>
        <taxon>Danaus</taxon>
        <taxon>Danaus</taxon>
    </lineage>
</organism>
<evidence type="ECO:0000313" key="1">
    <source>
        <dbReference type="EMBL" id="OWR46005.1"/>
    </source>
</evidence>
<dbReference type="EMBL" id="AGBW02011862">
    <property type="protein sequence ID" value="OWR46005.1"/>
    <property type="molecule type" value="Genomic_DNA"/>
</dbReference>
<comment type="caution">
    <text evidence="1">The sequence shown here is derived from an EMBL/GenBank/DDBJ whole genome shotgun (WGS) entry which is preliminary data.</text>
</comment>
<proteinExistence type="predicted"/>
<evidence type="ECO:0000313" key="2">
    <source>
        <dbReference type="Proteomes" id="UP000007151"/>
    </source>
</evidence>
<keyword evidence="1" id="KW-0689">Ribosomal protein</keyword>
<name>A0A212EWZ3_DANPL</name>
<accession>A0A212EWZ3</accession>
<feature type="non-terminal residue" evidence="1">
    <location>
        <position position="10"/>
    </location>
</feature>
<keyword evidence="1" id="KW-0687">Ribonucleoprotein</keyword>
<gene>
    <name evidence="1" type="ORF">KGM_208801A</name>
</gene>
<reference evidence="1 2" key="1">
    <citation type="journal article" date="2011" name="Cell">
        <title>The monarch butterfly genome yields insights into long-distance migration.</title>
        <authorList>
            <person name="Zhan S."/>
            <person name="Merlin C."/>
            <person name="Boore J.L."/>
            <person name="Reppert S.M."/>
        </authorList>
    </citation>
    <scope>NUCLEOTIDE SEQUENCE [LARGE SCALE GENOMIC DNA]</scope>
    <source>
        <strain evidence="1">F-2</strain>
    </source>
</reference>
<dbReference type="GO" id="GO:0005840">
    <property type="term" value="C:ribosome"/>
    <property type="evidence" value="ECO:0007669"/>
    <property type="project" value="UniProtKB-KW"/>
</dbReference>
<keyword evidence="2" id="KW-1185">Reference proteome</keyword>
<dbReference type="InParanoid" id="A0A212EWZ3"/>
<sequence length="10" mass="1278">MFSYQDTKMQ</sequence>
<dbReference type="Proteomes" id="UP000007151">
    <property type="component" value="Unassembled WGS sequence"/>
</dbReference>
<dbReference type="KEGG" id="dpl:KGM_208801A"/>
<protein>
    <submittedName>
        <fullName evidence="1">Ribosomal protein L7A</fullName>
    </submittedName>
</protein>